<name>A0A232EQR9_9HYME</name>
<dbReference type="Proteomes" id="UP000215335">
    <property type="component" value="Unassembled WGS sequence"/>
</dbReference>
<evidence type="ECO:0000313" key="1">
    <source>
        <dbReference type="EMBL" id="OXU20705.1"/>
    </source>
</evidence>
<organism evidence="1 2">
    <name type="scientific">Trichomalopsis sarcophagae</name>
    <dbReference type="NCBI Taxonomy" id="543379"/>
    <lineage>
        <taxon>Eukaryota</taxon>
        <taxon>Metazoa</taxon>
        <taxon>Ecdysozoa</taxon>
        <taxon>Arthropoda</taxon>
        <taxon>Hexapoda</taxon>
        <taxon>Insecta</taxon>
        <taxon>Pterygota</taxon>
        <taxon>Neoptera</taxon>
        <taxon>Endopterygota</taxon>
        <taxon>Hymenoptera</taxon>
        <taxon>Apocrita</taxon>
        <taxon>Proctotrupomorpha</taxon>
        <taxon>Chalcidoidea</taxon>
        <taxon>Pteromalidae</taxon>
        <taxon>Pteromalinae</taxon>
        <taxon>Trichomalopsis</taxon>
    </lineage>
</organism>
<dbReference type="OrthoDB" id="7600614at2759"/>
<proteinExistence type="predicted"/>
<sequence>MVGPKAAVKPDEILEKLLTFDIYQEDILKKKFDEIWQKVCDSLNNKINPINLYFYVTQDRHNVLSDYRIHKGIETYSDNEEADVIQENFEEESDADNETNIDSIQENSKKKLKNGLTFEISLSKEEWNSIKPEKKVYKNGQEGDSLQEGWCDILRKSIWACMKLPCAFNFKRHVIGNYEAYIRADGYCSYCNAVMTATCYNSPDTLDEEKTVQFSIDSFNTPGVPHMKKKSPTGNIGYDKFYISYWSPEQISLNNDIIKKLNHPFALDATGSIGIKLTRPGADNSEMYLTILSTYVNDMIVPVSQKTITHNIIKKNETQELEYDNSNKHSKSQKFAERIKTKVEENIKNVLSNDSLDFTSQHNDYFLPDFSTRLCTLCKEFPCWTNVMLEYFNNKDLVASSSRGEALFGQVKNDILENRHPLRTDKIVSKHCRIIEADTKIARAAINNLQACEMVSNRKIIENKDKHLHHAETWRDKVSIVLPEEYFIDNSEADASDYVKENTEPNSQNIKNVTNNTELFNTTDI</sequence>
<reference evidence="1 2" key="1">
    <citation type="journal article" date="2017" name="Curr. Biol.">
        <title>The Evolution of Venom by Co-option of Single-Copy Genes.</title>
        <authorList>
            <person name="Martinson E.O."/>
            <person name="Mrinalini"/>
            <person name="Kelkar Y.D."/>
            <person name="Chang C.H."/>
            <person name="Werren J.H."/>
        </authorList>
    </citation>
    <scope>NUCLEOTIDE SEQUENCE [LARGE SCALE GENOMIC DNA]</scope>
    <source>
        <strain evidence="1 2">Alberta</strain>
        <tissue evidence="1">Whole body</tissue>
    </source>
</reference>
<dbReference type="EMBL" id="NNAY01002717">
    <property type="protein sequence ID" value="OXU20705.1"/>
    <property type="molecule type" value="Genomic_DNA"/>
</dbReference>
<accession>A0A232EQR9</accession>
<protein>
    <submittedName>
        <fullName evidence="1">Uncharacterized protein</fullName>
    </submittedName>
</protein>
<gene>
    <name evidence="1" type="ORF">TSAR_016470</name>
</gene>
<comment type="caution">
    <text evidence="1">The sequence shown here is derived from an EMBL/GenBank/DDBJ whole genome shotgun (WGS) entry which is preliminary data.</text>
</comment>
<keyword evidence="2" id="KW-1185">Reference proteome</keyword>
<evidence type="ECO:0000313" key="2">
    <source>
        <dbReference type="Proteomes" id="UP000215335"/>
    </source>
</evidence>
<dbReference type="AlphaFoldDB" id="A0A232EQR9"/>